<organism evidence="1 2">
    <name type="scientific">Globodera pallida</name>
    <name type="common">Potato cyst nematode worm</name>
    <name type="synonym">Heterodera pallida</name>
    <dbReference type="NCBI Taxonomy" id="36090"/>
    <lineage>
        <taxon>Eukaryota</taxon>
        <taxon>Metazoa</taxon>
        <taxon>Ecdysozoa</taxon>
        <taxon>Nematoda</taxon>
        <taxon>Chromadorea</taxon>
        <taxon>Rhabditida</taxon>
        <taxon>Tylenchina</taxon>
        <taxon>Tylenchomorpha</taxon>
        <taxon>Tylenchoidea</taxon>
        <taxon>Heteroderidae</taxon>
        <taxon>Heteroderinae</taxon>
        <taxon>Globodera</taxon>
    </lineage>
</organism>
<evidence type="ECO:0000313" key="1">
    <source>
        <dbReference type="Proteomes" id="UP000050741"/>
    </source>
</evidence>
<keyword evidence="1" id="KW-1185">Reference proteome</keyword>
<name>A0A183CAX8_GLOPA</name>
<proteinExistence type="predicted"/>
<reference evidence="2" key="2">
    <citation type="submission" date="2016-06" db="UniProtKB">
        <authorList>
            <consortium name="WormBaseParasite"/>
        </authorList>
    </citation>
    <scope>IDENTIFICATION</scope>
</reference>
<dbReference type="AlphaFoldDB" id="A0A183CAX8"/>
<accession>A0A183CAX8</accession>
<reference evidence="1" key="1">
    <citation type="submission" date="2014-05" db="EMBL/GenBank/DDBJ databases">
        <title>The genome and life-stage specific transcriptomes of Globodera pallida elucidate key aspects of plant parasitism by a cyst nematode.</title>
        <authorList>
            <person name="Cotton J.A."/>
            <person name="Lilley C.J."/>
            <person name="Jones L.M."/>
            <person name="Kikuchi T."/>
            <person name="Reid A.J."/>
            <person name="Thorpe P."/>
            <person name="Tsai I.J."/>
            <person name="Beasley H."/>
            <person name="Blok V."/>
            <person name="Cock P.J.A."/>
            <person name="Van den Akker S.E."/>
            <person name="Holroyd N."/>
            <person name="Hunt M."/>
            <person name="Mantelin S."/>
            <person name="Naghra H."/>
            <person name="Pain A."/>
            <person name="Palomares-Rius J.E."/>
            <person name="Zarowiecki M."/>
            <person name="Berriman M."/>
            <person name="Jones J.T."/>
            <person name="Urwin P.E."/>
        </authorList>
    </citation>
    <scope>NUCLEOTIDE SEQUENCE [LARGE SCALE GENOMIC DNA]</scope>
    <source>
        <strain evidence="1">Lindley</strain>
    </source>
</reference>
<sequence length="81" mass="9482">MSEELICELSHNDVIIDAVMMPPAQEMHSPDQSGKTSTKINDEVDTMAVEQRWWLKFLGLQNHLWNQQTNQNVTRENWVRS</sequence>
<dbReference type="WBParaSite" id="GPLIN_001002900">
    <property type="protein sequence ID" value="GPLIN_001002900"/>
    <property type="gene ID" value="GPLIN_001002900"/>
</dbReference>
<dbReference type="Proteomes" id="UP000050741">
    <property type="component" value="Unassembled WGS sequence"/>
</dbReference>
<evidence type="ECO:0000313" key="2">
    <source>
        <dbReference type="WBParaSite" id="GPLIN_001002900"/>
    </source>
</evidence>
<protein>
    <submittedName>
        <fullName evidence="2">Ovule protein</fullName>
    </submittedName>
</protein>